<gene>
    <name evidence="1" type="ORF">LCGC14_1932260</name>
</gene>
<proteinExistence type="predicted"/>
<dbReference type="EMBL" id="LAZR01020769">
    <property type="protein sequence ID" value="KKL87681.1"/>
    <property type="molecule type" value="Genomic_DNA"/>
</dbReference>
<organism evidence="1">
    <name type="scientific">marine sediment metagenome</name>
    <dbReference type="NCBI Taxonomy" id="412755"/>
    <lineage>
        <taxon>unclassified sequences</taxon>
        <taxon>metagenomes</taxon>
        <taxon>ecological metagenomes</taxon>
    </lineage>
</organism>
<evidence type="ECO:0000313" key="1">
    <source>
        <dbReference type="EMBL" id="KKL87681.1"/>
    </source>
</evidence>
<reference evidence="1" key="1">
    <citation type="journal article" date="2015" name="Nature">
        <title>Complex archaea that bridge the gap between prokaryotes and eukaryotes.</title>
        <authorList>
            <person name="Spang A."/>
            <person name="Saw J.H."/>
            <person name="Jorgensen S.L."/>
            <person name="Zaremba-Niedzwiedzka K."/>
            <person name="Martijn J."/>
            <person name="Lind A.E."/>
            <person name="van Eijk R."/>
            <person name="Schleper C."/>
            <person name="Guy L."/>
            <person name="Ettema T.J."/>
        </authorList>
    </citation>
    <scope>NUCLEOTIDE SEQUENCE</scope>
</reference>
<comment type="caution">
    <text evidence="1">The sequence shown here is derived from an EMBL/GenBank/DDBJ whole genome shotgun (WGS) entry which is preliminary data.</text>
</comment>
<sequence length="196" mass="21956">MLLCTCKLIGISDLMFGKHVSEPKKDDETHDQHEERTWQQKVRVTGDGQCYLQPFALKNCLESAARWLALKIPGERSKTYTKRFTSGILVVEKLLLSNGDGKPLTMDKVDPVSIFVPSDGKRGGPKRVPRIFPTIYAPWSTDAEIHIFDNKIVKDVLLRHLDAGGKFIGFGSMRVENGGINGRFSVENLEVNEIEA</sequence>
<name>A0A0F9GB22_9ZZZZ</name>
<protein>
    <submittedName>
        <fullName evidence="1">Uncharacterized protein</fullName>
    </submittedName>
</protein>
<accession>A0A0F9GB22</accession>
<dbReference type="AlphaFoldDB" id="A0A0F9GB22"/>